<name>A0A2I0VLL0_9ASPA</name>
<dbReference type="Gene3D" id="3.40.605.10">
    <property type="entry name" value="Aldehyde Dehydrogenase, Chain A, domain 1"/>
    <property type="match status" value="2"/>
</dbReference>
<evidence type="ECO:0000259" key="4">
    <source>
        <dbReference type="Pfam" id="PF00171"/>
    </source>
</evidence>
<dbReference type="InterPro" id="IPR016162">
    <property type="entry name" value="Ald_DH_N"/>
</dbReference>
<dbReference type="GO" id="GO:0016620">
    <property type="term" value="F:oxidoreductase activity, acting on the aldehyde or oxo group of donors, NAD or NADP as acceptor"/>
    <property type="evidence" value="ECO:0007669"/>
    <property type="project" value="InterPro"/>
</dbReference>
<dbReference type="FunFam" id="3.40.605.10:FF:000026">
    <property type="entry name" value="Aldehyde dehydrogenase, putative"/>
    <property type="match status" value="1"/>
</dbReference>
<sequence length="422" mass="46444">MEVFIRYWKTFGTRDPRTGDVVAEVAEGDQEDVDIAVKAAREAFDHGKWPRMSGFDRGRVILKFADLIEQHGEEIAMLDSIDSGKLVHLTKDFDIQFATNCFRYYAGAADKIHGETLKCMGEFQAYTLKEPVGVVGHIIPWNFPTVLFAAKAAPTLATGCTMIFKPAEQSPLSALYLAHLAKEAGIPDGVINVITGYGPTAGAAISSHMDVDATELSVQGEVCIAGSRIYVQEGIYDEFLKKVTDNVKDWVVGDPFDPQVHQGPQVDKEQFDKVLRYIESGKREGATLLTGGKAIGEKGYYIEPTIFTDVKEDMLIAQDEIFGPVMSIMKFKTIEEAIEKANNTKYGLAAGILTNDLNTANRVSRSIRAGGIWVNCYMITESSIPFGGYKMSGFGMDSGLQALEKYLKVKSVITPIYNSPWL</sequence>
<evidence type="ECO:0000313" key="5">
    <source>
        <dbReference type="EMBL" id="PKU64299.1"/>
    </source>
</evidence>
<reference evidence="5 6" key="1">
    <citation type="journal article" date="2016" name="Sci. Rep.">
        <title>The Dendrobium catenatum Lindl. genome sequence provides insights into polysaccharide synthase, floral development and adaptive evolution.</title>
        <authorList>
            <person name="Zhang G.Q."/>
            <person name="Xu Q."/>
            <person name="Bian C."/>
            <person name="Tsai W.C."/>
            <person name="Yeh C.M."/>
            <person name="Liu K.W."/>
            <person name="Yoshida K."/>
            <person name="Zhang L.S."/>
            <person name="Chang S.B."/>
            <person name="Chen F."/>
            <person name="Shi Y."/>
            <person name="Su Y.Y."/>
            <person name="Zhang Y.Q."/>
            <person name="Chen L.J."/>
            <person name="Yin Y."/>
            <person name="Lin M."/>
            <person name="Huang H."/>
            <person name="Deng H."/>
            <person name="Wang Z.W."/>
            <person name="Zhu S.L."/>
            <person name="Zhao X."/>
            <person name="Deng C."/>
            <person name="Niu S.C."/>
            <person name="Huang J."/>
            <person name="Wang M."/>
            <person name="Liu G.H."/>
            <person name="Yang H.J."/>
            <person name="Xiao X.J."/>
            <person name="Hsiao Y.Y."/>
            <person name="Wu W.L."/>
            <person name="Chen Y.Y."/>
            <person name="Mitsuda N."/>
            <person name="Ohme-Takagi M."/>
            <person name="Luo Y.B."/>
            <person name="Van de Peer Y."/>
            <person name="Liu Z.J."/>
        </authorList>
    </citation>
    <scope>NUCLEOTIDE SEQUENCE [LARGE SCALE GENOMIC DNA]</scope>
    <source>
        <tissue evidence="5">The whole plant</tissue>
    </source>
</reference>
<evidence type="ECO:0000256" key="3">
    <source>
        <dbReference type="ARBA" id="ARBA00023027"/>
    </source>
</evidence>
<dbReference type="Proteomes" id="UP000233837">
    <property type="component" value="Unassembled WGS sequence"/>
</dbReference>
<accession>A0A2I0VLL0</accession>
<evidence type="ECO:0000313" key="6">
    <source>
        <dbReference type="Proteomes" id="UP000233837"/>
    </source>
</evidence>
<dbReference type="InterPro" id="IPR015590">
    <property type="entry name" value="Aldehyde_DH_dom"/>
</dbReference>
<dbReference type="FunFam" id="3.40.605.10:FF:000050">
    <property type="entry name" value="Aldehyde dehydrogenase, mitochondrial"/>
    <property type="match status" value="1"/>
</dbReference>
<dbReference type="InterPro" id="IPR016161">
    <property type="entry name" value="Ald_DH/histidinol_DH"/>
</dbReference>
<organism evidence="5 6">
    <name type="scientific">Dendrobium catenatum</name>
    <dbReference type="NCBI Taxonomy" id="906689"/>
    <lineage>
        <taxon>Eukaryota</taxon>
        <taxon>Viridiplantae</taxon>
        <taxon>Streptophyta</taxon>
        <taxon>Embryophyta</taxon>
        <taxon>Tracheophyta</taxon>
        <taxon>Spermatophyta</taxon>
        <taxon>Magnoliopsida</taxon>
        <taxon>Liliopsida</taxon>
        <taxon>Asparagales</taxon>
        <taxon>Orchidaceae</taxon>
        <taxon>Epidendroideae</taxon>
        <taxon>Malaxideae</taxon>
        <taxon>Dendrobiinae</taxon>
        <taxon>Dendrobium</taxon>
    </lineage>
</organism>
<dbReference type="Gene3D" id="3.40.309.10">
    <property type="entry name" value="Aldehyde Dehydrogenase, Chain A, domain 2"/>
    <property type="match status" value="1"/>
</dbReference>
<comment type="similarity">
    <text evidence="1">Belongs to the aldehyde dehydrogenase family.</text>
</comment>
<dbReference type="SUPFAM" id="SSF53720">
    <property type="entry name" value="ALDH-like"/>
    <property type="match status" value="1"/>
</dbReference>
<keyword evidence="6" id="KW-1185">Reference proteome</keyword>
<dbReference type="AlphaFoldDB" id="A0A2I0VLL0"/>
<feature type="domain" description="Aldehyde dehydrogenase" evidence="4">
    <location>
        <begin position="217"/>
        <end position="412"/>
    </location>
</feature>
<proteinExistence type="inferred from homology"/>
<evidence type="ECO:0000256" key="1">
    <source>
        <dbReference type="ARBA" id="ARBA00009986"/>
    </source>
</evidence>
<keyword evidence="2" id="KW-0560">Oxidoreductase</keyword>
<dbReference type="PANTHER" id="PTHR11699">
    <property type="entry name" value="ALDEHYDE DEHYDROGENASE-RELATED"/>
    <property type="match status" value="1"/>
</dbReference>
<protein>
    <submittedName>
        <fullName evidence="5">Aldehyde dehydrogenase family 2 member C4</fullName>
    </submittedName>
</protein>
<dbReference type="InterPro" id="IPR016163">
    <property type="entry name" value="Ald_DH_C"/>
</dbReference>
<evidence type="ECO:0000256" key="2">
    <source>
        <dbReference type="ARBA" id="ARBA00023002"/>
    </source>
</evidence>
<keyword evidence="3" id="KW-0520">NAD</keyword>
<feature type="domain" description="Aldehyde dehydrogenase" evidence="4">
    <location>
        <begin position="10"/>
        <end position="213"/>
    </location>
</feature>
<reference evidence="5 6" key="2">
    <citation type="journal article" date="2017" name="Nature">
        <title>The Apostasia genome and the evolution of orchids.</title>
        <authorList>
            <person name="Zhang G.Q."/>
            <person name="Liu K.W."/>
            <person name="Li Z."/>
            <person name="Lohaus R."/>
            <person name="Hsiao Y.Y."/>
            <person name="Niu S.C."/>
            <person name="Wang J.Y."/>
            <person name="Lin Y.C."/>
            <person name="Xu Q."/>
            <person name="Chen L.J."/>
            <person name="Yoshida K."/>
            <person name="Fujiwara S."/>
            <person name="Wang Z.W."/>
            <person name="Zhang Y.Q."/>
            <person name="Mitsuda N."/>
            <person name="Wang M."/>
            <person name="Liu G.H."/>
            <person name="Pecoraro L."/>
            <person name="Huang H.X."/>
            <person name="Xiao X.J."/>
            <person name="Lin M."/>
            <person name="Wu X.Y."/>
            <person name="Wu W.L."/>
            <person name="Chen Y.Y."/>
            <person name="Chang S.B."/>
            <person name="Sakamoto S."/>
            <person name="Ohme-Takagi M."/>
            <person name="Yagi M."/>
            <person name="Zeng S.J."/>
            <person name="Shen C.Y."/>
            <person name="Yeh C.M."/>
            <person name="Luo Y.B."/>
            <person name="Tsai W.C."/>
            <person name="Van de Peer Y."/>
            <person name="Liu Z.J."/>
        </authorList>
    </citation>
    <scope>NUCLEOTIDE SEQUENCE [LARGE SCALE GENOMIC DNA]</scope>
    <source>
        <tissue evidence="5">The whole plant</tissue>
    </source>
</reference>
<dbReference type="EMBL" id="KZ503429">
    <property type="protein sequence ID" value="PKU64299.1"/>
    <property type="molecule type" value="Genomic_DNA"/>
</dbReference>
<dbReference type="STRING" id="906689.A0A2I0VLL0"/>
<dbReference type="FunFam" id="3.40.309.10:FF:000065">
    <property type="entry name" value="Aldehyde dehydrogenase3"/>
    <property type="match status" value="1"/>
</dbReference>
<gene>
    <name evidence="5" type="primary">ALDH2C4</name>
    <name evidence="5" type="ORF">MA16_Dca005222</name>
</gene>
<dbReference type="Pfam" id="PF00171">
    <property type="entry name" value="Aldedh"/>
    <property type="match status" value="2"/>
</dbReference>